<evidence type="ECO:0000256" key="5">
    <source>
        <dbReference type="SAM" id="Coils"/>
    </source>
</evidence>
<dbReference type="InterPro" id="IPR004331">
    <property type="entry name" value="SPX_dom"/>
</dbReference>
<feature type="region of interest" description="Disordered" evidence="6">
    <location>
        <begin position="1829"/>
        <end position="1868"/>
    </location>
</feature>
<dbReference type="GO" id="GO:0047389">
    <property type="term" value="F:glycerophosphocholine phosphodiesterase activity"/>
    <property type="evidence" value="ECO:0007669"/>
    <property type="project" value="TreeGrafter"/>
</dbReference>
<dbReference type="Gene3D" id="1.25.40.20">
    <property type="entry name" value="Ankyrin repeat-containing domain"/>
    <property type="match status" value="1"/>
</dbReference>
<feature type="compositionally biased region" description="Polar residues" evidence="6">
    <location>
        <begin position="1602"/>
        <end position="1614"/>
    </location>
</feature>
<feature type="repeat" description="ANK" evidence="4">
    <location>
        <begin position="1217"/>
        <end position="1249"/>
    </location>
</feature>
<feature type="compositionally biased region" description="Low complexity" evidence="6">
    <location>
        <begin position="1304"/>
        <end position="1313"/>
    </location>
</feature>
<feature type="domain" description="SPX" evidence="7">
    <location>
        <begin position="694"/>
        <end position="837"/>
    </location>
</feature>
<dbReference type="PROSITE" id="PS51382">
    <property type="entry name" value="SPX"/>
    <property type="match status" value="1"/>
</dbReference>
<evidence type="ECO:0000259" key="8">
    <source>
        <dbReference type="PROSITE" id="PS51704"/>
    </source>
</evidence>
<feature type="compositionally biased region" description="Basic and acidic residues" evidence="6">
    <location>
        <begin position="983"/>
        <end position="993"/>
    </location>
</feature>
<feature type="compositionally biased region" description="Basic and acidic residues" evidence="6">
    <location>
        <begin position="1575"/>
        <end position="1584"/>
    </location>
</feature>
<organism evidence="9 10">
    <name type="scientific">Fusarium oxysporum f. sp. conglutinans</name>
    <dbReference type="NCBI Taxonomy" id="100902"/>
    <lineage>
        <taxon>Eukaryota</taxon>
        <taxon>Fungi</taxon>
        <taxon>Dikarya</taxon>
        <taxon>Ascomycota</taxon>
        <taxon>Pezizomycotina</taxon>
        <taxon>Sordariomycetes</taxon>
        <taxon>Hypocreomycetidae</taxon>
        <taxon>Hypocreales</taxon>
        <taxon>Nectriaceae</taxon>
        <taxon>Fusarium</taxon>
        <taxon>Fusarium oxysporum species complex</taxon>
    </lineage>
</organism>
<feature type="domain" description="GP-PDE" evidence="8">
    <location>
        <begin position="1495"/>
        <end position="1828"/>
    </location>
</feature>
<comment type="caution">
    <text evidence="9">The sequence shown here is derived from an EMBL/GenBank/DDBJ whole genome shotgun (WGS) entry which is preliminary data.</text>
</comment>
<dbReference type="GO" id="GO:0046475">
    <property type="term" value="P:glycerophospholipid catabolic process"/>
    <property type="evidence" value="ECO:0007669"/>
    <property type="project" value="TreeGrafter"/>
</dbReference>
<name>A0A8H6H474_FUSOX</name>
<feature type="region of interest" description="Disordered" evidence="6">
    <location>
        <begin position="1575"/>
        <end position="1626"/>
    </location>
</feature>
<dbReference type="Proteomes" id="UP000593570">
    <property type="component" value="Unassembled WGS sequence"/>
</dbReference>
<evidence type="ECO:0000256" key="3">
    <source>
        <dbReference type="ARBA" id="ARBA00023043"/>
    </source>
</evidence>
<dbReference type="Pfam" id="PF25329">
    <property type="entry name" value="C2_GDE1"/>
    <property type="match status" value="1"/>
</dbReference>
<keyword evidence="1" id="KW-0677">Repeat</keyword>
<dbReference type="Gene3D" id="3.20.20.190">
    <property type="entry name" value="Phosphatidylinositol (PI) phosphodiesterase"/>
    <property type="match status" value="1"/>
</dbReference>
<dbReference type="PROSITE" id="PS51704">
    <property type="entry name" value="GP_PDE"/>
    <property type="match status" value="1"/>
</dbReference>
<dbReference type="InterPro" id="IPR051578">
    <property type="entry name" value="GDPD"/>
</dbReference>
<dbReference type="InterPro" id="IPR017946">
    <property type="entry name" value="PLC-like_Pdiesterase_TIM-brl"/>
</dbReference>
<feature type="coiled-coil region" evidence="5">
    <location>
        <begin position="61"/>
        <end position="95"/>
    </location>
</feature>
<dbReference type="InterPro" id="IPR030395">
    <property type="entry name" value="GP_PDE_dom"/>
</dbReference>
<dbReference type="PROSITE" id="PS50297">
    <property type="entry name" value="ANK_REP_REGION"/>
    <property type="match status" value="2"/>
</dbReference>
<dbReference type="InterPro" id="IPR002110">
    <property type="entry name" value="Ankyrin_rpt"/>
</dbReference>
<evidence type="ECO:0000259" key="7">
    <source>
        <dbReference type="PROSITE" id="PS51382"/>
    </source>
</evidence>
<keyword evidence="5" id="KW-0175">Coiled coil</keyword>
<dbReference type="PROSITE" id="PS50088">
    <property type="entry name" value="ANK_REPEAT"/>
    <property type="match status" value="3"/>
</dbReference>
<evidence type="ECO:0000313" key="10">
    <source>
        <dbReference type="Proteomes" id="UP000593570"/>
    </source>
</evidence>
<dbReference type="Pfam" id="PF12796">
    <property type="entry name" value="Ank_2"/>
    <property type="match status" value="1"/>
</dbReference>
<keyword evidence="2" id="KW-0378">Hydrolase</keyword>
<dbReference type="SUPFAM" id="SSF48403">
    <property type="entry name" value="Ankyrin repeat"/>
    <property type="match status" value="1"/>
</dbReference>
<feature type="region of interest" description="Disordered" evidence="6">
    <location>
        <begin position="982"/>
        <end position="1015"/>
    </location>
</feature>
<dbReference type="InterPro" id="IPR057506">
    <property type="entry name" value="C2_GPCPD1"/>
</dbReference>
<evidence type="ECO:0000256" key="1">
    <source>
        <dbReference type="ARBA" id="ARBA00022737"/>
    </source>
</evidence>
<feature type="region of interest" description="Disordered" evidence="6">
    <location>
        <begin position="1274"/>
        <end position="1313"/>
    </location>
</feature>
<dbReference type="SUPFAM" id="SSF51695">
    <property type="entry name" value="PLC-like phosphodiesterases"/>
    <property type="match status" value="1"/>
</dbReference>
<dbReference type="PANTHER" id="PTHR22958">
    <property type="entry name" value="GLYCEROPHOSPHORYL DIESTER PHOSPHODIESTERASE"/>
    <property type="match status" value="1"/>
</dbReference>
<gene>
    <name evidence="9" type="ORF">HZS61_000323</name>
</gene>
<sequence>MQALWSRAGQVHRCGCRACESVVSSLGRRVTTAARPRKVTFADIFTACYSSMFATAAIVDAVRKEDRRQELDRQLEETRRELAQLQLRNLEASQTTNGIDSAQNEVTLHQMDHLWGAIKSLYTNRPYMKEIYNPATIRIDEFLNRVHTEEYECPDQATMDALRRTDYDRLEQVIMREETDVGIRQRTPLNTKQLHNAGRTLSHLVQQLLKRANAHDKSNLPSPSFDEAMQLANDKTSFRYLVENDPERVIKNRVDLNSDLRKVVGSTLSLKEKVGRVCYNLLVSAYPADMHTYNTLIVAFDKHGYKYLSEPVVNSFYYYRRLRPTPSTFVAILNHYKNSGNHGRFLRSLASLAGLDGETGAKLRRRLADETYDGAVDERRKSYKVQTWTQTGDYFWEHAPLDKPLIEAAIQGLLHMKLFDQAAEFFVTCMKAKVVLSTHVIRQLFDECIVALDWRSAVRLIQGFTDCSITWPSMLLGRDQDTSYLISRVRVLLDLAGLRDASGEVPTSTLDNLSISRYDFYKFLSDLASADLTSQIDMQGPSAQTRDSASDPVSASKRMLLQIEALWKEQDLVGKTTRSIESKLLYPEFSPEFRMSMAFHIGNAAADQTVELDGEIMEVMSQLPLSERVERGITECKSFQGSNNSRAESGNIIEEVQELRRDTLEEQGKAEAGRGPGAAWYSPGTAEQVRGGTLSYPKILPRNQVPEWAGSYINYKGLKKLVKAAAEKARNGEKVDPAEFFFALDRNLEDVDFFYNKKYAEFCRRLNLLQNRYGRTVDVVATLDQDEVEEVMGALLELRSQFRNLQWFGEINHKGFVKITKKLDKKVPDLVTQGPYIDTKVKVKPFAKQANTTRLLDEINKWMSVLSEAQTFDDTMSEHSTRSLGRASAKGMLSLPQAQLDALDQAVRNDDVPALEAGLKTSNVIEEGAQPLMLGLLQRSISSRSKTCLAFLLSNLKSLDEPDDINARNCIHRLVIHIGRTKSVPEGEQDSKSRPVPAGSQFSNKHLEPGLATSKAPKSLNQKESLLLTKDDEAVQLFIFLLEQLRPEQRVALKSRDSFGRMPLHYAAQFGIVVVCQIIMSKMQQWDQFHVKDGIDTPEWQDNDGYAPLHLSVVGGHPLTTQALLQGENWEGSSPYKAEIRKSISKSGAVLAIATKSNYSVIVQLLIDAGVDINWRDKTDETALHVAARFGHEECARIILKGTADQKADLEATESTYSWTPLHVAAVDGKYNVAELLVEAGADITRLDSSGWTAREHAALRGHMDIARLLETNDVEIESPPTRPVDTLQPTPSDMSSIGERRSNGNGINNGSRAPDAAIKSFGHRYLTNESLVLVSLGSMDMRKNIEPVSLDRVPLTEAHNTQLDTALSIVVSATGASGEPTIIDLPVHDSIATEPVVFTTTDAGKVKLLFDIVPTYSGNDKHKVGRAVALLSSVRQTLGSSRMNLQGDVCVPIMSSSFDVIGTVNFNFLVITPFHHPNMEITSRQTYWKKLESTMVIGHRGLGKNLTSNRSLQLGENTLPSFIAAANLGAQYVEFDVQLTKDHVPVIYHDFLVSETGIDAPVHTLTLEQFLHINPDKNRDSKQQSRKKPAPTGEPGDFRARSNSLTPKRSQSMGFAGSGPDELDERMKHTKDFKDKGFKGNTRGNFIQAPFATLEELFRELPQETGFNIEMKYPMLHESEEHEMDTYAVELNSFCDTVLSKVYDLAGERHIIFSSFNPDICLCLSYKQPSIPILFLTDAGCCEVCDIRASSLQEAIRFARRWNLLGIVAAAEPFVNSPRLIKIVKENGIVCFSYGTLNNDPEMVRRQVKQGIDAVIVDSVLAIRKGLTSGETPTEPVNGENGTNGTLKPDHELKEKLDELTINGGGP</sequence>
<evidence type="ECO:0000256" key="4">
    <source>
        <dbReference type="PROSITE-ProRule" id="PRU00023"/>
    </source>
</evidence>
<feature type="repeat" description="ANK" evidence="4">
    <location>
        <begin position="1146"/>
        <end position="1178"/>
    </location>
</feature>
<evidence type="ECO:0000313" key="9">
    <source>
        <dbReference type="EMBL" id="KAF6529011.1"/>
    </source>
</evidence>
<evidence type="ECO:0008006" key="11">
    <source>
        <dbReference type="Google" id="ProtNLM"/>
    </source>
</evidence>
<dbReference type="CDD" id="cd14484">
    <property type="entry name" value="SPX_GDE1_like"/>
    <property type="match status" value="1"/>
</dbReference>
<dbReference type="InterPro" id="IPR036770">
    <property type="entry name" value="Ankyrin_rpt-contain_sf"/>
</dbReference>
<dbReference type="EMBL" id="JACDXP010000001">
    <property type="protein sequence ID" value="KAF6529011.1"/>
    <property type="molecule type" value="Genomic_DNA"/>
</dbReference>
<proteinExistence type="predicted"/>
<accession>A0A8H6H474</accession>
<dbReference type="PANTHER" id="PTHR22958:SF1">
    <property type="entry name" value="GLYCEROPHOSPHOCHOLINE PHOSPHODIESTERASE GPCPD1"/>
    <property type="match status" value="1"/>
</dbReference>
<dbReference type="SMART" id="SM00248">
    <property type="entry name" value="ANK"/>
    <property type="match status" value="7"/>
</dbReference>
<feature type="compositionally biased region" description="Basic and acidic residues" evidence="6">
    <location>
        <begin position="1849"/>
        <end position="1860"/>
    </location>
</feature>
<protein>
    <recommendedName>
        <fullName evidence="11">Glycerophosphodiester phosphodiesterase GDE1</fullName>
    </recommendedName>
</protein>
<evidence type="ECO:0000256" key="6">
    <source>
        <dbReference type="SAM" id="MobiDB-lite"/>
    </source>
</evidence>
<dbReference type="Pfam" id="PF03009">
    <property type="entry name" value="GDPD"/>
    <property type="match status" value="1"/>
</dbReference>
<feature type="repeat" description="ANK" evidence="4">
    <location>
        <begin position="1179"/>
        <end position="1211"/>
    </location>
</feature>
<evidence type="ECO:0000256" key="2">
    <source>
        <dbReference type="ARBA" id="ARBA00022801"/>
    </source>
</evidence>
<keyword evidence="3 4" id="KW-0040">ANK repeat</keyword>
<reference evidence="9 10" key="1">
    <citation type="journal article" date="2020" name="bioRxiv">
        <title>A chromosome-scale genome assembly for the Fusarium oxysporum strain Fo5176 to establish a model Arabidopsis-fungal pathosystem.</title>
        <authorList>
            <person name="Fokkens L."/>
            <person name="Guo L."/>
            <person name="Dora S."/>
            <person name="Wang B."/>
            <person name="Ye K."/>
            <person name="Sanchez-Rodriguez C."/>
            <person name="Croll D."/>
        </authorList>
    </citation>
    <scope>NUCLEOTIDE SEQUENCE [LARGE SCALE GENOMIC DNA]</scope>
    <source>
        <strain evidence="9 10">Fo5176</strain>
    </source>
</reference>